<evidence type="ECO:0000256" key="6">
    <source>
        <dbReference type="ARBA" id="ARBA00032455"/>
    </source>
</evidence>
<dbReference type="SMART" id="SM00369">
    <property type="entry name" value="LRR_TYP"/>
    <property type="match status" value="9"/>
</dbReference>
<dbReference type="Gene3D" id="3.80.10.10">
    <property type="entry name" value="Ribonuclease Inhibitor"/>
    <property type="match status" value="3"/>
</dbReference>
<dbReference type="AlphaFoldDB" id="V9KWL1"/>
<dbReference type="PANTHER" id="PTHR48051:SF54">
    <property type="entry name" value="LEUCINE-RICH REPEAT-CONTAINING PROTEIN"/>
    <property type="match status" value="1"/>
</dbReference>
<feature type="domain" description="Disease resistance R13L4/SHOC-2-like LRR" evidence="7">
    <location>
        <begin position="330"/>
        <end position="419"/>
    </location>
</feature>
<reference evidence="8" key="1">
    <citation type="journal article" date="2014" name="Nature">
        <title>Elephant shark genome provides unique insights into gnathostome evolution.</title>
        <authorList>
            <consortium name="International Elephant Shark Genome Sequencing Consortium"/>
            <person name="Venkatesh B."/>
            <person name="Lee A.P."/>
            <person name="Ravi V."/>
            <person name="Maurya A.K."/>
            <person name="Lian M.M."/>
            <person name="Swann J.B."/>
            <person name="Ohta Y."/>
            <person name="Flajnik M.F."/>
            <person name="Sutoh Y."/>
            <person name="Kasahara M."/>
            <person name="Hoon S."/>
            <person name="Gangu V."/>
            <person name="Roy S.W."/>
            <person name="Irimia M."/>
            <person name="Korzh V."/>
            <person name="Kondrychyn I."/>
            <person name="Lim Z.W."/>
            <person name="Tay B.H."/>
            <person name="Tohari S."/>
            <person name="Kong K.W."/>
            <person name="Ho S."/>
            <person name="Lorente-Galdos B."/>
            <person name="Quilez J."/>
            <person name="Marques-Bonet T."/>
            <person name="Raney B.J."/>
            <person name="Ingham P.W."/>
            <person name="Tay A."/>
            <person name="Hillier L.W."/>
            <person name="Minx P."/>
            <person name="Boehm T."/>
            <person name="Wilson R.K."/>
            <person name="Brenner S."/>
            <person name="Warren W.C."/>
        </authorList>
    </citation>
    <scope>NUCLEOTIDE SEQUENCE</scope>
    <source>
        <tissue evidence="8">Ovary</tissue>
    </source>
</reference>
<organism evidence="8">
    <name type="scientific">Callorhinchus milii</name>
    <name type="common">Ghost shark</name>
    <dbReference type="NCBI Taxonomy" id="7868"/>
    <lineage>
        <taxon>Eukaryota</taxon>
        <taxon>Metazoa</taxon>
        <taxon>Chordata</taxon>
        <taxon>Craniata</taxon>
        <taxon>Vertebrata</taxon>
        <taxon>Chondrichthyes</taxon>
        <taxon>Holocephali</taxon>
        <taxon>Chimaeriformes</taxon>
        <taxon>Callorhinchidae</taxon>
        <taxon>Callorhinchus</taxon>
    </lineage>
</organism>
<sequence length="426" mass="48329">MSHIISKTTNVKFSEALITPKAPSYQGIELPWIKGNAELAPDSWKPLTERVFFVDLAKSGLQTIPCAVLQLQDLEELHLEKNEILEIPPEIRYLKNLKILYVNNNKINIISKEFGELTQLQSLDLSENPLTEGLPTQIVCRLQALRELRLYDMNLTELPAEICKMLLHLELLGLSGNEFAVLPWEIISLRNLKEIYLQRNKFCLLPVYLCQLCSLEILDMGQNALEYLPDEIRSLQKLKHLYLAYNNLRATPEALHDCISLRVLDLTGNQLYENKVNSLPKGIAELSVSNNQLCTIPPSIPTVASALQLLYLKNTQLKKLPSAIYCLKGLRILDLSQNRLRHFPKHICCLDKLELLSLDDSKVKEIPPEIKNLHNLKTLGLTGNRFQAFPQEICSLVSLERLHLGQHHGMKFTGLPDAITGLVVRS</sequence>
<evidence type="ECO:0000313" key="8">
    <source>
        <dbReference type="EMBL" id="AFP03000.1"/>
    </source>
</evidence>
<accession>V9KWL1</accession>
<dbReference type="InterPro" id="IPR032675">
    <property type="entry name" value="LRR_dom_sf"/>
</dbReference>
<protein>
    <recommendedName>
        <fullName evidence="3">Leucine-rich repeat protein SHOC-2</fullName>
    </recommendedName>
    <alternativeName>
        <fullName evidence="6">Protein soc-2 homolog</fullName>
    </alternativeName>
    <alternativeName>
        <fullName evidence="4 5">protein Sur-8 homolog</fullName>
    </alternativeName>
</protein>
<evidence type="ECO:0000256" key="5">
    <source>
        <dbReference type="ARBA" id="ARBA00029998"/>
    </source>
</evidence>
<evidence type="ECO:0000256" key="2">
    <source>
        <dbReference type="ARBA" id="ARBA00022737"/>
    </source>
</evidence>
<evidence type="ECO:0000259" key="7">
    <source>
        <dbReference type="Pfam" id="PF23598"/>
    </source>
</evidence>
<dbReference type="InterPro" id="IPR050216">
    <property type="entry name" value="LRR_domain-containing"/>
</dbReference>
<dbReference type="SMART" id="SM00364">
    <property type="entry name" value="LRR_BAC"/>
    <property type="match status" value="6"/>
</dbReference>
<name>V9KWL1_CALMI</name>
<evidence type="ECO:0000256" key="1">
    <source>
        <dbReference type="ARBA" id="ARBA00022614"/>
    </source>
</evidence>
<dbReference type="PANTHER" id="PTHR48051">
    <property type="match status" value="1"/>
</dbReference>
<dbReference type="SMART" id="SM00365">
    <property type="entry name" value="LRR_SD22"/>
    <property type="match status" value="5"/>
</dbReference>
<dbReference type="Pfam" id="PF13855">
    <property type="entry name" value="LRR_8"/>
    <property type="match status" value="2"/>
</dbReference>
<dbReference type="Pfam" id="PF23598">
    <property type="entry name" value="LRR_14"/>
    <property type="match status" value="1"/>
</dbReference>
<proteinExistence type="evidence at transcript level"/>
<dbReference type="GO" id="GO:0005737">
    <property type="term" value="C:cytoplasm"/>
    <property type="evidence" value="ECO:0007669"/>
    <property type="project" value="TreeGrafter"/>
</dbReference>
<dbReference type="EMBL" id="JW870482">
    <property type="protein sequence ID" value="AFP03000.1"/>
    <property type="molecule type" value="mRNA"/>
</dbReference>
<dbReference type="InterPro" id="IPR003591">
    <property type="entry name" value="Leu-rich_rpt_typical-subtyp"/>
</dbReference>
<evidence type="ECO:0000256" key="3">
    <source>
        <dbReference type="ARBA" id="ARBA00023907"/>
    </source>
</evidence>
<dbReference type="SUPFAM" id="SSF52047">
    <property type="entry name" value="RNI-like"/>
    <property type="match status" value="1"/>
</dbReference>
<keyword evidence="1" id="KW-0433">Leucine-rich repeat</keyword>
<dbReference type="InterPro" id="IPR001611">
    <property type="entry name" value="Leu-rich_rpt"/>
</dbReference>
<dbReference type="InterPro" id="IPR055414">
    <property type="entry name" value="LRR_R13L4/SHOC2-like"/>
</dbReference>
<dbReference type="SUPFAM" id="SSF52058">
    <property type="entry name" value="L domain-like"/>
    <property type="match status" value="1"/>
</dbReference>
<keyword evidence="2" id="KW-0677">Repeat</keyword>
<dbReference type="PRINTS" id="PR00019">
    <property type="entry name" value="LEURICHRPT"/>
</dbReference>
<dbReference type="PROSITE" id="PS51450">
    <property type="entry name" value="LRR"/>
    <property type="match status" value="1"/>
</dbReference>
<evidence type="ECO:0000256" key="4">
    <source>
        <dbReference type="ARBA" id="ARBA00029588"/>
    </source>
</evidence>